<reference evidence="2 3" key="1">
    <citation type="journal article" date="2013" name="ISME J.">
        <title>A metabolic model for members of the genus Tetrasphaera involved in enhanced biological phosphorus removal.</title>
        <authorList>
            <person name="Kristiansen R."/>
            <person name="Nguyen H.T.T."/>
            <person name="Saunders A.M."/>
            <person name="Nielsen J.L."/>
            <person name="Wimmer R."/>
            <person name="Le V.Q."/>
            <person name="McIlroy S.J."/>
            <person name="Petrovski S."/>
            <person name="Seviour R.J."/>
            <person name="Calteau A."/>
            <person name="Nielsen K.L."/>
            <person name="Nielsen P.H."/>
        </authorList>
    </citation>
    <scope>NUCLEOTIDE SEQUENCE [LARGE SCALE GENOMIC DNA]</scope>
    <source>
        <strain evidence="2 3">Ben110</strain>
    </source>
</reference>
<dbReference type="STRING" id="1193182.BN11_4980013"/>
<dbReference type="Proteomes" id="UP000035763">
    <property type="component" value="Unassembled WGS sequence"/>
</dbReference>
<keyword evidence="3" id="KW-1185">Reference proteome</keyword>
<gene>
    <name evidence="2" type="ORF">BN11_4980013</name>
</gene>
<comment type="caution">
    <text evidence="2">The sequence shown here is derived from an EMBL/GenBank/DDBJ whole genome shotgun (WGS) entry which is preliminary data.</text>
</comment>
<dbReference type="SUPFAM" id="SSF53474">
    <property type="entry name" value="alpha/beta-Hydrolases"/>
    <property type="match status" value="1"/>
</dbReference>
<sequence length="173" mass="18397">MKPPSIHDGLAVFDHGGTGDVVVLLHPGNMDHRCWDTVVTASPFTMPSTVGAPRLVAYDRRGYGASASLHGAADHVADLKQAVDTLGVGRVFLVATQQARGSRASSPCTGPTTSPVSCCWHPQCPARPHPRWRLSLQHNANSSNGHSRPVRLRLAPRPRCDSGSTEQPRTAAG</sequence>
<evidence type="ECO:0008006" key="4">
    <source>
        <dbReference type="Google" id="ProtNLM"/>
    </source>
</evidence>
<protein>
    <recommendedName>
        <fullName evidence="4">AB hydrolase-1 domain-containing protein</fullName>
    </recommendedName>
</protein>
<organism evidence="2 3">
    <name type="scientific">Nostocoides australiense Ben110</name>
    <dbReference type="NCBI Taxonomy" id="1193182"/>
    <lineage>
        <taxon>Bacteria</taxon>
        <taxon>Bacillati</taxon>
        <taxon>Actinomycetota</taxon>
        <taxon>Actinomycetes</taxon>
        <taxon>Micrococcales</taxon>
        <taxon>Intrasporangiaceae</taxon>
        <taxon>Nostocoides</taxon>
    </lineage>
</organism>
<dbReference type="InterPro" id="IPR029058">
    <property type="entry name" value="AB_hydrolase_fold"/>
</dbReference>
<feature type="region of interest" description="Disordered" evidence="1">
    <location>
        <begin position="137"/>
        <end position="173"/>
    </location>
</feature>
<dbReference type="Gene3D" id="3.40.50.1820">
    <property type="entry name" value="alpha/beta hydrolase"/>
    <property type="match status" value="1"/>
</dbReference>
<dbReference type="AlphaFoldDB" id="W6K4F8"/>
<dbReference type="EMBL" id="CAJA01000443">
    <property type="protein sequence ID" value="CCH74939.1"/>
    <property type="molecule type" value="Genomic_DNA"/>
</dbReference>
<proteinExistence type="predicted"/>
<accession>W6K4F8</accession>
<evidence type="ECO:0000313" key="3">
    <source>
        <dbReference type="Proteomes" id="UP000035763"/>
    </source>
</evidence>
<feature type="compositionally biased region" description="Polar residues" evidence="1">
    <location>
        <begin position="137"/>
        <end position="146"/>
    </location>
</feature>
<feature type="compositionally biased region" description="Polar residues" evidence="1">
    <location>
        <begin position="162"/>
        <end position="173"/>
    </location>
</feature>
<evidence type="ECO:0000313" key="2">
    <source>
        <dbReference type="EMBL" id="CCH74939.1"/>
    </source>
</evidence>
<name>W6K4F8_9MICO</name>
<evidence type="ECO:0000256" key="1">
    <source>
        <dbReference type="SAM" id="MobiDB-lite"/>
    </source>
</evidence>